<sequence length="237" mass="25980">MHHVSSPSILYFGTPVVLVSTLNEDGTSNLAPISSVFWLGYRCMIGLSAVSKTTENLLRTRECVLNLPSVEQAAGVDRLALTTGSDPVPPGKAKRGYRHEPDKWRRSGFTPLPSNVVDTPRIYECPVQLEASLAAIHPIGADAGAAHIRILSFELKILRVHLHESILAEGRPDHVDPDKWRPLIMSFQQFYGLGERVHSSTLAQVPEHLYRTADTESAAVQQAGAGNFSYRVKSASM</sequence>
<evidence type="ECO:0000256" key="2">
    <source>
        <dbReference type="ARBA" id="ARBA00022630"/>
    </source>
</evidence>
<name>A0AAP2DAR7_9BACT</name>
<dbReference type="InterPro" id="IPR002563">
    <property type="entry name" value="Flavin_Rdtase-like_dom"/>
</dbReference>
<dbReference type="GO" id="GO:0010181">
    <property type="term" value="F:FMN binding"/>
    <property type="evidence" value="ECO:0007669"/>
    <property type="project" value="InterPro"/>
</dbReference>
<dbReference type="InterPro" id="IPR052174">
    <property type="entry name" value="Flavoredoxin"/>
</dbReference>
<dbReference type="RefSeq" id="WP_254091789.1">
    <property type="nucleotide sequence ID" value="NZ_JAHESC010000028.1"/>
</dbReference>
<proteinExistence type="inferred from homology"/>
<dbReference type="EMBL" id="JAHESC010000028">
    <property type="protein sequence ID" value="MBT1688563.1"/>
    <property type="molecule type" value="Genomic_DNA"/>
</dbReference>
<keyword evidence="7" id="KW-1185">Reference proteome</keyword>
<protein>
    <submittedName>
        <fullName evidence="6">Flavin reductase family protein</fullName>
    </submittedName>
</protein>
<evidence type="ECO:0000313" key="6">
    <source>
        <dbReference type="EMBL" id="MBT1688563.1"/>
    </source>
</evidence>
<comment type="caution">
    <text evidence="6">The sequence shown here is derived from an EMBL/GenBank/DDBJ whole genome shotgun (WGS) entry which is preliminary data.</text>
</comment>
<dbReference type="AlphaFoldDB" id="A0AAP2DAR7"/>
<accession>A0AAP2DAR7</accession>
<dbReference type="Gene3D" id="2.30.110.10">
    <property type="entry name" value="Electron Transport, Fmn-binding Protein, Chain A"/>
    <property type="match status" value="1"/>
</dbReference>
<dbReference type="Proteomes" id="UP001319180">
    <property type="component" value="Unassembled WGS sequence"/>
</dbReference>
<evidence type="ECO:0000256" key="4">
    <source>
        <dbReference type="SAM" id="MobiDB-lite"/>
    </source>
</evidence>
<dbReference type="PANTHER" id="PTHR43567">
    <property type="entry name" value="FLAVOREDOXIN-RELATED-RELATED"/>
    <property type="match status" value="1"/>
</dbReference>
<evidence type="ECO:0000256" key="3">
    <source>
        <dbReference type="ARBA" id="ARBA00038054"/>
    </source>
</evidence>
<feature type="domain" description="Flavin reductase like" evidence="5">
    <location>
        <begin position="9"/>
        <end position="175"/>
    </location>
</feature>
<dbReference type="SUPFAM" id="SSF50475">
    <property type="entry name" value="FMN-binding split barrel"/>
    <property type="match status" value="1"/>
</dbReference>
<feature type="region of interest" description="Disordered" evidence="4">
    <location>
        <begin position="81"/>
        <end position="100"/>
    </location>
</feature>
<dbReference type="Pfam" id="PF01613">
    <property type="entry name" value="Flavin_Reduct"/>
    <property type="match status" value="1"/>
</dbReference>
<dbReference type="GO" id="GO:0016646">
    <property type="term" value="F:oxidoreductase activity, acting on the CH-NH group of donors, NAD or NADP as acceptor"/>
    <property type="evidence" value="ECO:0007669"/>
    <property type="project" value="UniProtKB-ARBA"/>
</dbReference>
<dbReference type="SMART" id="SM00903">
    <property type="entry name" value="Flavin_Reduct"/>
    <property type="match status" value="1"/>
</dbReference>
<comment type="cofactor">
    <cofactor evidence="1">
        <name>FMN</name>
        <dbReference type="ChEBI" id="CHEBI:58210"/>
    </cofactor>
</comment>
<evidence type="ECO:0000259" key="5">
    <source>
        <dbReference type="SMART" id="SM00903"/>
    </source>
</evidence>
<dbReference type="PANTHER" id="PTHR43567:SF1">
    <property type="entry name" value="FLAVOREDOXIN"/>
    <property type="match status" value="1"/>
</dbReference>
<comment type="similarity">
    <text evidence="3">Belongs to the flavoredoxin family.</text>
</comment>
<reference evidence="6 7" key="1">
    <citation type="submission" date="2021-05" db="EMBL/GenBank/DDBJ databases">
        <title>A Polyphasic approach of four new species of the genus Ohtaekwangia: Ohtaekwangia histidinii sp. nov., Ohtaekwangia cretensis sp. nov., Ohtaekwangia indiensis sp. nov., Ohtaekwangia reichenbachii sp. nov. from diverse environment.</title>
        <authorList>
            <person name="Octaviana S."/>
        </authorList>
    </citation>
    <scope>NUCLEOTIDE SEQUENCE [LARGE SCALE GENOMIC DNA]</scope>
    <source>
        <strain evidence="6 7">PWU37</strain>
    </source>
</reference>
<gene>
    <name evidence="6" type="ORF">KK078_18475</name>
</gene>
<keyword evidence="2" id="KW-0285">Flavoprotein</keyword>
<organism evidence="6 7">
    <name type="scientific">Dawidia soli</name>
    <dbReference type="NCBI Taxonomy" id="2782352"/>
    <lineage>
        <taxon>Bacteria</taxon>
        <taxon>Pseudomonadati</taxon>
        <taxon>Bacteroidota</taxon>
        <taxon>Cytophagia</taxon>
        <taxon>Cytophagales</taxon>
        <taxon>Chryseotaleaceae</taxon>
        <taxon>Dawidia</taxon>
    </lineage>
</organism>
<evidence type="ECO:0000256" key="1">
    <source>
        <dbReference type="ARBA" id="ARBA00001917"/>
    </source>
</evidence>
<dbReference type="InterPro" id="IPR012349">
    <property type="entry name" value="Split_barrel_FMN-bd"/>
</dbReference>
<evidence type="ECO:0000313" key="7">
    <source>
        <dbReference type="Proteomes" id="UP001319180"/>
    </source>
</evidence>